<evidence type="ECO:0000313" key="1">
    <source>
        <dbReference type="EMBL" id="VCX36531.1"/>
    </source>
</evidence>
<dbReference type="Proteomes" id="UP000269945">
    <property type="component" value="Unassembled WGS sequence"/>
</dbReference>
<dbReference type="AlphaFoldDB" id="A0A9X9Q6K5"/>
<keyword evidence="2" id="KW-1185">Reference proteome</keyword>
<proteinExistence type="predicted"/>
<gene>
    <name evidence="1" type="ORF">BN2614_LOCUS1</name>
</gene>
<dbReference type="EMBL" id="CYRY02042678">
    <property type="protein sequence ID" value="VCX36531.1"/>
    <property type="molecule type" value="Genomic_DNA"/>
</dbReference>
<reference evidence="1 2" key="1">
    <citation type="submission" date="2018-10" db="EMBL/GenBank/DDBJ databases">
        <authorList>
            <person name="Ekblom R."/>
            <person name="Jareborg N."/>
        </authorList>
    </citation>
    <scope>NUCLEOTIDE SEQUENCE [LARGE SCALE GENOMIC DNA]</scope>
    <source>
        <tissue evidence="1">Muscle</tissue>
    </source>
</reference>
<accession>A0A9X9Q6K5</accession>
<comment type="caution">
    <text evidence="1">The sequence shown here is derived from an EMBL/GenBank/DDBJ whole genome shotgun (WGS) entry which is preliminary data.</text>
</comment>
<protein>
    <submittedName>
        <fullName evidence="1">Uncharacterized protein</fullName>
    </submittedName>
</protein>
<sequence>MLRKDHRHAKLKHKTIRMAKKKSKVSIINLQCKWEYRVMVTNGERKSLQA</sequence>
<name>A0A9X9Q6K5_GULGU</name>
<evidence type="ECO:0000313" key="2">
    <source>
        <dbReference type="Proteomes" id="UP000269945"/>
    </source>
</evidence>
<organism evidence="1 2">
    <name type="scientific">Gulo gulo</name>
    <name type="common">Wolverine</name>
    <name type="synonym">Gluton</name>
    <dbReference type="NCBI Taxonomy" id="48420"/>
    <lineage>
        <taxon>Eukaryota</taxon>
        <taxon>Metazoa</taxon>
        <taxon>Chordata</taxon>
        <taxon>Craniata</taxon>
        <taxon>Vertebrata</taxon>
        <taxon>Euteleostomi</taxon>
        <taxon>Mammalia</taxon>
        <taxon>Eutheria</taxon>
        <taxon>Laurasiatheria</taxon>
        <taxon>Carnivora</taxon>
        <taxon>Caniformia</taxon>
        <taxon>Musteloidea</taxon>
        <taxon>Mustelidae</taxon>
        <taxon>Guloninae</taxon>
        <taxon>Gulo</taxon>
    </lineage>
</organism>